<feature type="transmembrane region" description="Helical" evidence="1">
    <location>
        <begin position="200"/>
        <end position="221"/>
    </location>
</feature>
<dbReference type="AlphaFoldDB" id="A0AB34IJU5"/>
<gene>
    <name evidence="3" type="ORF">AB1Y20_012877</name>
</gene>
<keyword evidence="1" id="KW-1133">Transmembrane helix</keyword>
<protein>
    <submittedName>
        <fullName evidence="3">Uncharacterized protein</fullName>
    </submittedName>
</protein>
<feature type="chain" id="PRO_5044274092" evidence="2">
    <location>
        <begin position="23"/>
        <end position="311"/>
    </location>
</feature>
<dbReference type="EMBL" id="JBGBPQ010000023">
    <property type="protein sequence ID" value="KAL1500208.1"/>
    <property type="molecule type" value="Genomic_DNA"/>
</dbReference>
<sequence length="311" mass="33269">MSSASATTCLIAALSLATPAAGWIGEFHSFPAAHTLVRASGRHALPTLARASIRMLDIPASHLAYHLDLPASHLTSHLDLPVSHLTSLLGLPASHLASHLDSPHLIVPATHLVAVASDVSAVQSAFVAYGHYLGFILAIVCLTVERLTVKPAMSMEEEKTLAVADSFYGIASLLIVGTGYLRVTAYGKGWEFYQHEPIFWIKLTLLAVAGAASFFPTVKIIQRSVKQREMGDVPITPMSEKLAARMTSIINAELLAFASIPLAATLMARGVAYAEWLPWELGAAPVVLALGGLGFKYVKEALDWREEGSEP</sequence>
<keyword evidence="4" id="KW-1185">Reference proteome</keyword>
<reference evidence="3 4" key="1">
    <citation type="journal article" date="2024" name="Science">
        <title>Giant polyketide synthase enzymes in the biosynthesis of giant marine polyether toxins.</title>
        <authorList>
            <person name="Fallon T.R."/>
            <person name="Shende V.V."/>
            <person name="Wierzbicki I.H."/>
            <person name="Pendleton A.L."/>
            <person name="Watervoot N.F."/>
            <person name="Auber R.P."/>
            <person name="Gonzalez D.J."/>
            <person name="Wisecaver J.H."/>
            <person name="Moore B.S."/>
        </authorList>
    </citation>
    <scope>NUCLEOTIDE SEQUENCE [LARGE SCALE GENOMIC DNA]</scope>
    <source>
        <strain evidence="3 4">12B1</strain>
    </source>
</reference>
<proteinExistence type="predicted"/>
<evidence type="ECO:0000313" key="4">
    <source>
        <dbReference type="Proteomes" id="UP001515480"/>
    </source>
</evidence>
<keyword evidence="1" id="KW-0812">Transmembrane</keyword>
<keyword evidence="2" id="KW-0732">Signal</keyword>
<feature type="signal peptide" evidence="2">
    <location>
        <begin position="1"/>
        <end position="22"/>
    </location>
</feature>
<evidence type="ECO:0000313" key="3">
    <source>
        <dbReference type="EMBL" id="KAL1500208.1"/>
    </source>
</evidence>
<organism evidence="3 4">
    <name type="scientific">Prymnesium parvum</name>
    <name type="common">Toxic golden alga</name>
    <dbReference type="NCBI Taxonomy" id="97485"/>
    <lineage>
        <taxon>Eukaryota</taxon>
        <taxon>Haptista</taxon>
        <taxon>Haptophyta</taxon>
        <taxon>Prymnesiophyceae</taxon>
        <taxon>Prymnesiales</taxon>
        <taxon>Prymnesiaceae</taxon>
        <taxon>Prymnesium</taxon>
    </lineage>
</organism>
<accession>A0AB34IJU5</accession>
<feature type="transmembrane region" description="Helical" evidence="1">
    <location>
        <begin position="242"/>
        <end position="264"/>
    </location>
</feature>
<keyword evidence="1" id="KW-0472">Membrane</keyword>
<evidence type="ECO:0000256" key="2">
    <source>
        <dbReference type="SAM" id="SignalP"/>
    </source>
</evidence>
<feature type="transmembrane region" description="Helical" evidence="1">
    <location>
        <begin position="129"/>
        <end position="149"/>
    </location>
</feature>
<feature type="transmembrane region" description="Helical" evidence="1">
    <location>
        <begin position="161"/>
        <end position="180"/>
    </location>
</feature>
<comment type="caution">
    <text evidence="3">The sequence shown here is derived from an EMBL/GenBank/DDBJ whole genome shotgun (WGS) entry which is preliminary data.</text>
</comment>
<name>A0AB34IJU5_PRYPA</name>
<dbReference type="InterPro" id="IPR018706">
    <property type="entry name" value="DUF2214_membrane"/>
</dbReference>
<dbReference type="Proteomes" id="UP001515480">
    <property type="component" value="Unassembled WGS sequence"/>
</dbReference>
<dbReference type="Pfam" id="PF09980">
    <property type="entry name" value="DUF2214"/>
    <property type="match status" value="1"/>
</dbReference>
<evidence type="ECO:0000256" key="1">
    <source>
        <dbReference type="SAM" id="Phobius"/>
    </source>
</evidence>
<feature type="transmembrane region" description="Helical" evidence="1">
    <location>
        <begin position="276"/>
        <end position="295"/>
    </location>
</feature>